<dbReference type="AlphaFoldDB" id="W6UNW9"/>
<evidence type="ECO:0000313" key="2">
    <source>
        <dbReference type="Proteomes" id="UP000019149"/>
    </source>
</evidence>
<evidence type="ECO:0000313" key="1">
    <source>
        <dbReference type="EMBL" id="EUB62441.1"/>
    </source>
</evidence>
<keyword evidence="2" id="KW-1185">Reference proteome</keyword>
<dbReference type="EMBL" id="APAU02000012">
    <property type="protein sequence ID" value="EUB62441.1"/>
    <property type="molecule type" value="Genomic_DNA"/>
</dbReference>
<gene>
    <name evidence="1" type="ORF">EGR_02573</name>
</gene>
<proteinExistence type="predicted"/>
<organism evidence="1 2">
    <name type="scientific">Echinococcus granulosus</name>
    <name type="common">Hydatid tapeworm</name>
    <dbReference type="NCBI Taxonomy" id="6210"/>
    <lineage>
        <taxon>Eukaryota</taxon>
        <taxon>Metazoa</taxon>
        <taxon>Spiralia</taxon>
        <taxon>Lophotrochozoa</taxon>
        <taxon>Platyhelminthes</taxon>
        <taxon>Cestoda</taxon>
        <taxon>Eucestoda</taxon>
        <taxon>Cyclophyllidea</taxon>
        <taxon>Taeniidae</taxon>
        <taxon>Echinococcus</taxon>
        <taxon>Echinococcus granulosus group</taxon>
    </lineage>
</organism>
<dbReference type="RefSeq" id="XP_024353637.1">
    <property type="nucleotide sequence ID" value="XM_024491822.1"/>
</dbReference>
<reference evidence="1 2" key="1">
    <citation type="journal article" date="2013" name="Nat. Genet.">
        <title>The genome of the hydatid tapeworm Echinococcus granulosus.</title>
        <authorList>
            <person name="Zheng H."/>
            <person name="Zhang W."/>
            <person name="Zhang L."/>
            <person name="Zhang Z."/>
            <person name="Li J."/>
            <person name="Lu G."/>
            <person name="Zhu Y."/>
            <person name="Wang Y."/>
            <person name="Huang Y."/>
            <person name="Liu J."/>
            <person name="Kang H."/>
            <person name="Chen J."/>
            <person name="Wang L."/>
            <person name="Chen A."/>
            <person name="Yu S."/>
            <person name="Gao Z."/>
            <person name="Jin L."/>
            <person name="Gu W."/>
            <person name="Wang Z."/>
            <person name="Zhao L."/>
            <person name="Shi B."/>
            <person name="Wen H."/>
            <person name="Lin R."/>
            <person name="Jones M.K."/>
            <person name="Brejova B."/>
            <person name="Vinar T."/>
            <person name="Zhao G."/>
            <person name="McManus D.P."/>
            <person name="Chen Z."/>
            <person name="Zhou Y."/>
            <person name="Wang S."/>
        </authorList>
    </citation>
    <scope>NUCLEOTIDE SEQUENCE [LARGE SCALE GENOMIC DNA]</scope>
</reference>
<comment type="caution">
    <text evidence="1">The sequence shown here is derived from an EMBL/GenBank/DDBJ whole genome shotgun (WGS) entry which is preliminary data.</text>
</comment>
<dbReference type="Proteomes" id="UP000019149">
    <property type="component" value="Unassembled WGS sequence"/>
</dbReference>
<name>W6UNW9_ECHGR</name>
<dbReference type="CTD" id="36338288"/>
<sequence>MCPLDTFACEQFKEEMSINNTVLLQGQIYLVNNNLKESCLACSKKKTLNNAEFPPLSPKCIFSPRKHYDRIQCSIAAIYHSSQFINYLNLRMFTLASNVFVAKGLPQLKFFIYLYFKGKALKNMVFNFKDAMSQFILLFLQSQLLLFLSYGEFKWIVTPVYQFYVEMASMNTCQNTTRKSLPSASTMLYRRYLELKDRSMDKAEASHELSTSFDCKCINEAPQNLQILQWNYRAEGNNINAYQASFTQLRIISLYQLFERDEIRSLWPFLEITKHRIYLICNKKFYIKMDKSSS</sequence>
<dbReference type="KEGG" id="egl:EGR_02573"/>
<dbReference type="GeneID" id="36338288"/>
<accession>W6UNW9</accession>
<protein>
    <submittedName>
        <fullName evidence="1">Uncharacterized protein</fullName>
    </submittedName>
</protein>